<evidence type="ECO:0000313" key="3">
    <source>
        <dbReference type="Proteomes" id="UP000198642"/>
    </source>
</evidence>
<keyword evidence="1" id="KW-0472">Membrane</keyword>
<dbReference type="OrthoDB" id="2968178at2"/>
<dbReference type="STRING" id="237679.SAMN04488072_104155"/>
<keyword evidence="3" id="KW-1185">Reference proteome</keyword>
<dbReference type="EMBL" id="FOJW01000004">
    <property type="protein sequence ID" value="SFA95930.1"/>
    <property type="molecule type" value="Genomic_DNA"/>
</dbReference>
<name>A0A1I0X6C9_9BACI</name>
<evidence type="ECO:0000313" key="2">
    <source>
        <dbReference type="EMBL" id="SFA95930.1"/>
    </source>
</evidence>
<reference evidence="2 3" key="1">
    <citation type="submission" date="2016-10" db="EMBL/GenBank/DDBJ databases">
        <authorList>
            <person name="de Groot N.N."/>
        </authorList>
    </citation>
    <scope>NUCLEOTIDE SEQUENCE [LARGE SCALE GENOMIC DNA]</scope>
    <source>
        <strain evidence="2 3">CGMCC 1.3702</strain>
    </source>
</reference>
<proteinExistence type="predicted"/>
<dbReference type="AlphaFoldDB" id="A0A1I0X6C9"/>
<gene>
    <name evidence="2" type="ORF">SAMN04488072_104155</name>
</gene>
<feature type="transmembrane region" description="Helical" evidence="1">
    <location>
        <begin position="17"/>
        <end position="35"/>
    </location>
</feature>
<accession>A0A1I0X6C9</accession>
<dbReference type="RefSeq" id="WP_090235411.1">
    <property type="nucleotide sequence ID" value="NZ_FOJW01000004.1"/>
</dbReference>
<sequence length="91" mass="10473">MGYKYANHKAWIKPGRLPFINAAIFIVVLMIDAWSNTQIHLIAVLISFLFALVQGIQYVIMDQKNYIQIADGFMLIDRGFSFPEKTAYPFD</sequence>
<organism evidence="2 3">
    <name type="scientific">Lentibacillus halodurans</name>
    <dbReference type="NCBI Taxonomy" id="237679"/>
    <lineage>
        <taxon>Bacteria</taxon>
        <taxon>Bacillati</taxon>
        <taxon>Bacillota</taxon>
        <taxon>Bacilli</taxon>
        <taxon>Bacillales</taxon>
        <taxon>Bacillaceae</taxon>
        <taxon>Lentibacillus</taxon>
    </lineage>
</organism>
<keyword evidence="1" id="KW-1133">Transmembrane helix</keyword>
<feature type="transmembrane region" description="Helical" evidence="1">
    <location>
        <begin position="41"/>
        <end position="60"/>
    </location>
</feature>
<dbReference type="Proteomes" id="UP000198642">
    <property type="component" value="Unassembled WGS sequence"/>
</dbReference>
<keyword evidence="1" id="KW-0812">Transmembrane</keyword>
<protein>
    <submittedName>
        <fullName evidence="2">Uncharacterized protein</fullName>
    </submittedName>
</protein>
<evidence type="ECO:0000256" key="1">
    <source>
        <dbReference type="SAM" id="Phobius"/>
    </source>
</evidence>